<dbReference type="HAMAP" id="MF_00073">
    <property type="entry name" value="NusB"/>
    <property type="match status" value="1"/>
</dbReference>
<keyword evidence="4 6" id="KW-0805">Transcription regulation</keyword>
<dbReference type="PANTHER" id="PTHR11078">
    <property type="entry name" value="N UTILIZATION SUBSTANCE PROTEIN B-RELATED"/>
    <property type="match status" value="1"/>
</dbReference>
<comment type="similarity">
    <text evidence="1 6">Belongs to the NusB family.</text>
</comment>
<evidence type="ECO:0000259" key="7">
    <source>
        <dbReference type="Pfam" id="PF01029"/>
    </source>
</evidence>
<evidence type="ECO:0000256" key="4">
    <source>
        <dbReference type="ARBA" id="ARBA00023015"/>
    </source>
</evidence>
<dbReference type="InterPro" id="IPR035926">
    <property type="entry name" value="NusB-like_sf"/>
</dbReference>
<dbReference type="PANTHER" id="PTHR11078:SF3">
    <property type="entry name" value="ANTITERMINATION NUSB DOMAIN-CONTAINING PROTEIN"/>
    <property type="match status" value="1"/>
</dbReference>
<comment type="caution">
    <text evidence="8">The sequence shown here is derived from an EMBL/GenBank/DDBJ whole genome shotgun (WGS) entry which is preliminary data.</text>
</comment>
<evidence type="ECO:0000256" key="5">
    <source>
        <dbReference type="ARBA" id="ARBA00023163"/>
    </source>
</evidence>
<evidence type="ECO:0000313" key="9">
    <source>
        <dbReference type="Proteomes" id="UP001231370"/>
    </source>
</evidence>
<keyword evidence="5 6" id="KW-0804">Transcription</keyword>
<dbReference type="SUPFAM" id="SSF48013">
    <property type="entry name" value="NusB-like"/>
    <property type="match status" value="1"/>
</dbReference>
<dbReference type="InterPro" id="IPR011605">
    <property type="entry name" value="NusB_fam"/>
</dbReference>
<proteinExistence type="inferred from homology"/>
<keyword evidence="3 6" id="KW-0694">RNA-binding</keyword>
<evidence type="ECO:0000256" key="6">
    <source>
        <dbReference type="HAMAP-Rule" id="MF_00073"/>
    </source>
</evidence>
<dbReference type="EMBL" id="JAQPOK010000046">
    <property type="protein sequence ID" value="MDJ1178405.1"/>
    <property type="molecule type" value="Genomic_DNA"/>
</dbReference>
<protein>
    <recommendedName>
        <fullName evidence="6">Transcription antitermination protein NusB</fullName>
    </recommendedName>
    <alternativeName>
        <fullName evidence="6">Antitermination factor NusB</fullName>
    </alternativeName>
</protein>
<organism evidence="8 9">
    <name type="scientific">Roseofilum halophilum BLCC-M91</name>
    <dbReference type="NCBI Taxonomy" id="3022259"/>
    <lineage>
        <taxon>Bacteria</taxon>
        <taxon>Bacillati</taxon>
        <taxon>Cyanobacteriota</taxon>
        <taxon>Cyanophyceae</taxon>
        <taxon>Desertifilales</taxon>
        <taxon>Desertifilaceae</taxon>
        <taxon>Roseofilum</taxon>
        <taxon>Roseofilum halophilum</taxon>
    </lineage>
</organism>
<evidence type="ECO:0000256" key="3">
    <source>
        <dbReference type="ARBA" id="ARBA00022884"/>
    </source>
</evidence>
<dbReference type="NCBIfam" id="TIGR01951">
    <property type="entry name" value="nusB"/>
    <property type="match status" value="1"/>
</dbReference>
<keyword evidence="2 6" id="KW-0889">Transcription antitermination</keyword>
<accession>A0ABT7BGV9</accession>
<keyword evidence="9" id="KW-1185">Reference proteome</keyword>
<reference evidence="8 9" key="1">
    <citation type="submission" date="2023-01" db="EMBL/GenBank/DDBJ databases">
        <title>Novel diversity within Roseofilum (Cyanobacteria; Desertifilaceae) from marine benthic mats with descriptions of four novel species.</title>
        <authorList>
            <person name="Wang Y."/>
            <person name="Berthold D.E."/>
            <person name="Hu J."/>
            <person name="Lefler F.W."/>
            <person name="Laughinghouse H.D. IV."/>
        </authorList>
    </citation>
    <scope>NUCLEOTIDE SEQUENCE [LARGE SCALE GENOMIC DNA]</scope>
    <source>
        <strain evidence="8 9">BLCC-M91</strain>
    </source>
</reference>
<name>A0ABT7BGV9_9CYAN</name>
<sequence length="210" mass="23918">MQPRQIARELALLSLSQFSNNRGKETPALEEMMFAAVKMLQTEAIESLEVASAQLQRGSDRLLESETVAPNIASSRAMVKESIELTQTAINRLGSAMEFPEMLHQCRDQKSVQDYALELISRVSQNRQPIDSLLSRAMVNWQLDRIARVDRDILRIAVAEILYVNLNERIAINEAVELAKRYSGEQEYRFINGVLRRVVTLLKEERSEQG</sequence>
<evidence type="ECO:0000256" key="1">
    <source>
        <dbReference type="ARBA" id="ARBA00005952"/>
    </source>
</evidence>
<dbReference type="Pfam" id="PF01029">
    <property type="entry name" value="NusB"/>
    <property type="match status" value="1"/>
</dbReference>
<comment type="function">
    <text evidence="6">Involved in transcription antitermination. Required for transcription of ribosomal RNA (rRNA) genes. Binds specifically to the boxA antiterminator sequence of the ribosomal RNA (rrn) operons.</text>
</comment>
<evidence type="ECO:0000256" key="2">
    <source>
        <dbReference type="ARBA" id="ARBA00022814"/>
    </source>
</evidence>
<dbReference type="InterPro" id="IPR006027">
    <property type="entry name" value="NusB_RsmB_TIM44"/>
</dbReference>
<evidence type="ECO:0000313" key="8">
    <source>
        <dbReference type="EMBL" id="MDJ1178405.1"/>
    </source>
</evidence>
<dbReference type="Gene3D" id="1.10.940.10">
    <property type="entry name" value="NusB-like"/>
    <property type="match status" value="1"/>
</dbReference>
<gene>
    <name evidence="6 8" type="primary">nusB</name>
    <name evidence="8" type="ORF">PJF56_05980</name>
</gene>
<dbReference type="Proteomes" id="UP001231370">
    <property type="component" value="Unassembled WGS sequence"/>
</dbReference>
<feature type="domain" description="NusB/RsmB/TIM44" evidence="7">
    <location>
        <begin position="103"/>
        <end position="199"/>
    </location>
</feature>